<feature type="compositionally biased region" description="Low complexity" evidence="1">
    <location>
        <begin position="272"/>
        <end position="294"/>
    </location>
</feature>
<feature type="region of interest" description="Disordered" evidence="1">
    <location>
        <begin position="250"/>
        <end position="769"/>
    </location>
</feature>
<proteinExistence type="predicted"/>
<feature type="region of interest" description="Disordered" evidence="1">
    <location>
        <begin position="197"/>
        <end position="224"/>
    </location>
</feature>
<feature type="compositionally biased region" description="Low complexity" evidence="1">
    <location>
        <begin position="465"/>
        <end position="482"/>
    </location>
</feature>
<evidence type="ECO:0008006" key="4">
    <source>
        <dbReference type="Google" id="ProtNLM"/>
    </source>
</evidence>
<feature type="compositionally biased region" description="Acidic residues" evidence="1">
    <location>
        <begin position="337"/>
        <end position="353"/>
    </location>
</feature>
<name>A0A9P6QAP5_9FUNG</name>
<feature type="compositionally biased region" description="Low complexity" evidence="1">
    <location>
        <begin position="81"/>
        <end position="93"/>
    </location>
</feature>
<feature type="compositionally biased region" description="Low complexity" evidence="1">
    <location>
        <begin position="406"/>
        <end position="424"/>
    </location>
</feature>
<protein>
    <recommendedName>
        <fullName evidence="4">AMP-activated protein kinase glycogen-binding domain-containing protein</fullName>
    </recommendedName>
</protein>
<dbReference type="InterPro" id="IPR014756">
    <property type="entry name" value="Ig_E-set"/>
</dbReference>
<feature type="compositionally biased region" description="Basic and acidic residues" evidence="1">
    <location>
        <begin position="434"/>
        <end position="445"/>
    </location>
</feature>
<feature type="compositionally biased region" description="Acidic residues" evidence="1">
    <location>
        <begin position="532"/>
        <end position="542"/>
    </location>
</feature>
<dbReference type="Gene3D" id="2.60.40.10">
    <property type="entry name" value="Immunoglobulins"/>
    <property type="match status" value="1"/>
</dbReference>
<evidence type="ECO:0000256" key="1">
    <source>
        <dbReference type="SAM" id="MobiDB-lite"/>
    </source>
</evidence>
<feature type="compositionally biased region" description="Low complexity" evidence="1">
    <location>
        <begin position="545"/>
        <end position="557"/>
    </location>
</feature>
<dbReference type="Proteomes" id="UP000807716">
    <property type="component" value="Unassembled WGS sequence"/>
</dbReference>
<feature type="compositionally biased region" description="Basic residues" evidence="1">
    <location>
        <begin position="296"/>
        <end position="307"/>
    </location>
</feature>
<dbReference type="CDD" id="cd02859">
    <property type="entry name" value="E_set_AMPKbeta_like_N"/>
    <property type="match status" value="1"/>
</dbReference>
<dbReference type="InterPro" id="IPR013783">
    <property type="entry name" value="Ig-like_fold"/>
</dbReference>
<organism evidence="2 3">
    <name type="scientific">Actinomortierella ambigua</name>
    <dbReference type="NCBI Taxonomy" id="1343610"/>
    <lineage>
        <taxon>Eukaryota</taxon>
        <taxon>Fungi</taxon>
        <taxon>Fungi incertae sedis</taxon>
        <taxon>Mucoromycota</taxon>
        <taxon>Mortierellomycotina</taxon>
        <taxon>Mortierellomycetes</taxon>
        <taxon>Mortierellales</taxon>
        <taxon>Mortierellaceae</taxon>
        <taxon>Actinomortierella</taxon>
    </lineage>
</organism>
<reference evidence="2" key="1">
    <citation type="journal article" date="2020" name="Fungal Divers.">
        <title>Resolving the Mortierellaceae phylogeny through synthesis of multi-gene phylogenetics and phylogenomics.</title>
        <authorList>
            <person name="Vandepol N."/>
            <person name="Liber J."/>
            <person name="Desiro A."/>
            <person name="Na H."/>
            <person name="Kennedy M."/>
            <person name="Barry K."/>
            <person name="Grigoriev I.V."/>
            <person name="Miller A.N."/>
            <person name="O'Donnell K."/>
            <person name="Stajich J.E."/>
            <person name="Bonito G."/>
        </authorList>
    </citation>
    <scope>NUCLEOTIDE SEQUENCE</scope>
    <source>
        <strain evidence="2">BC1065</strain>
    </source>
</reference>
<dbReference type="EMBL" id="JAAAJB010000195">
    <property type="protein sequence ID" value="KAG0262180.1"/>
    <property type="molecule type" value="Genomic_DNA"/>
</dbReference>
<comment type="caution">
    <text evidence="2">The sequence shown here is derived from an EMBL/GenBank/DDBJ whole genome shotgun (WGS) entry which is preliminary data.</text>
</comment>
<sequence length="808" mass="87358">MASEHDIYLKWPHPVPEGVQVYIAGTFKVPGHGPWEKLPMSYSALNQCWEVHLDVQEVEHHHHLPEDEIPVTPSTEDCHSVHSSHSSHSTQSSHTKDDAAAPTPAPAPAPAPAHRESRTARFFGRAKKDAPTPIAAAASVSAAYRHEPLRKTYHYLYKFIVGDDWQCDWDKHHVQDESGNWNNELTVELVEQAPILPSVPASPSTEAPARTKPHGHSRTPSIRSIQSVQLATVDEDKLLPEEGPFAAIQEEEQQQQQQQQPSPPPPPPAQPAQPTNVSHDSTADAADATPTVSVSQRRKSTSARRGARTRDTFEAVMIFDERDDLSDGEGRSRLITDDDDDDDDDGLSDEDEPMPQQEPDRVNELLLHAAEVDKQQQDEQQQQQQHHDHPQTAEEDAAAAVTPSFTTTDAASAVSVVTANAADNEPQLQSLGVQDEKKEAQEDKLAQPIEPHPQDEPQDDLHTDAAASPLPAAASAAAAPVANDTSSSTSYAPATVDASPTSSPLVSHDTADANDDKNRESTDDHAAALLSAEEEEEEEEEKETQAALLAAAAVAAAGVVTTPPMSRTTAPQGRRRSYAEIVATQPTKPFMLQEAVDPEVRPSHVPGRSSTAPPPSTTAESSSSAAAIGAGVGSRFSEESTDAKEPAVVMSRGYYAPSPPLTPPLMGHSLEDSPPCSTLTSEDEGEEHEEDEEQQHAGSSSYAPMTPQSVKHASPKAMSLTHSKETSEASHFTTTSQREEEEEEEEEEVLEQEKQRGASGALFDPRGFDDKAPVRLPSLLWSLTKTTVVVSATVVLLTFGYGRRRSGE</sequence>
<feature type="compositionally biased region" description="Basic and acidic residues" evidence="1">
    <location>
        <begin position="509"/>
        <end position="526"/>
    </location>
</feature>
<feature type="compositionally biased region" description="Basic and acidic residues" evidence="1">
    <location>
        <begin position="636"/>
        <end position="645"/>
    </location>
</feature>
<feature type="compositionally biased region" description="Basic and acidic residues" evidence="1">
    <location>
        <begin position="452"/>
        <end position="463"/>
    </location>
</feature>
<dbReference type="OrthoDB" id="531008at2759"/>
<feature type="compositionally biased region" description="Low complexity" evidence="1">
    <location>
        <begin position="617"/>
        <end position="627"/>
    </location>
</feature>
<feature type="compositionally biased region" description="Polar residues" evidence="1">
    <location>
        <begin position="697"/>
        <end position="711"/>
    </location>
</feature>
<accession>A0A9P6QAP5</accession>
<feature type="compositionally biased region" description="Acidic residues" evidence="1">
    <location>
        <begin position="739"/>
        <end position="750"/>
    </location>
</feature>
<dbReference type="AlphaFoldDB" id="A0A9P6QAP5"/>
<feature type="region of interest" description="Disordered" evidence="1">
    <location>
        <begin position="65"/>
        <end position="117"/>
    </location>
</feature>
<feature type="compositionally biased region" description="Pro residues" evidence="1">
    <location>
        <begin position="261"/>
        <end position="271"/>
    </location>
</feature>
<evidence type="ECO:0000313" key="3">
    <source>
        <dbReference type="Proteomes" id="UP000807716"/>
    </source>
</evidence>
<evidence type="ECO:0000313" key="2">
    <source>
        <dbReference type="EMBL" id="KAG0262180.1"/>
    </source>
</evidence>
<gene>
    <name evidence="2" type="ORF">DFQ27_002514</name>
</gene>
<feature type="compositionally biased region" description="Polar residues" evidence="1">
    <location>
        <begin position="483"/>
        <end position="505"/>
    </location>
</feature>
<keyword evidence="3" id="KW-1185">Reference proteome</keyword>
<feature type="compositionally biased region" description="Acidic residues" evidence="1">
    <location>
        <begin position="681"/>
        <end position="693"/>
    </location>
</feature>
<dbReference type="SUPFAM" id="SSF81296">
    <property type="entry name" value="E set domains"/>
    <property type="match status" value="1"/>
</dbReference>